<name>A0A9N9SCF6_PHACE</name>
<proteinExistence type="predicted"/>
<feature type="region of interest" description="Disordered" evidence="1">
    <location>
        <begin position="199"/>
        <end position="220"/>
    </location>
</feature>
<feature type="compositionally biased region" description="Low complexity" evidence="1">
    <location>
        <begin position="203"/>
        <end position="220"/>
    </location>
</feature>
<dbReference type="OrthoDB" id="10257567at2759"/>
<sequence length="220" mass="25340">MQPTAAANLPPPGGDMDLQTIPSMDWLFKKERIYLLAQFWQQRRKRVLGSEPISLACRNTKEALKPQDRNEVGVSAVHGERGEDYTKQATERSEDKRHLEAENENEHSLAFYSRPWPCNMCINIKQARRASDRCWMQGQLDAIERHPFARSNFPPAEIKNKRRPWTIAQTSGTRQNYNKIGNRRRVGVEEDEKELKILKEEAPISSPTSLSPPTKLLFLS</sequence>
<keyword evidence="3" id="KW-1185">Reference proteome</keyword>
<evidence type="ECO:0000256" key="1">
    <source>
        <dbReference type="SAM" id="MobiDB-lite"/>
    </source>
</evidence>
<gene>
    <name evidence="2" type="ORF">PHAECO_LOCUS2768</name>
</gene>
<dbReference type="AlphaFoldDB" id="A0A9N9SCF6"/>
<dbReference type="Proteomes" id="UP001153737">
    <property type="component" value="Chromosome 11"/>
</dbReference>
<evidence type="ECO:0000313" key="3">
    <source>
        <dbReference type="Proteomes" id="UP001153737"/>
    </source>
</evidence>
<reference evidence="2" key="2">
    <citation type="submission" date="2022-10" db="EMBL/GenBank/DDBJ databases">
        <authorList>
            <consortium name="ENA_rothamsted_submissions"/>
            <consortium name="culmorum"/>
            <person name="King R."/>
        </authorList>
    </citation>
    <scope>NUCLEOTIDE SEQUENCE</scope>
</reference>
<dbReference type="EMBL" id="OU896717">
    <property type="protein sequence ID" value="CAG9814843.1"/>
    <property type="molecule type" value="Genomic_DNA"/>
</dbReference>
<reference evidence="2" key="1">
    <citation type="submission" date="2022-01" db="EMBL/GenBank/DDBJ databases">
        <authorList>
            <person name="King R."/>
        </authorList>
    </citation>
    <scope>NUCLEOTIDE SEQUENCE</scope>
</reference>
<feature type="region of interest" description="Disordered" evidence="1">
    <location>
        <begin position="76"/>
        <end position="102"/>
    </location>
</feature>
<feature type="compositionally biased region" description="Basic and acidic residues" evidence="1">
    <location>
        <begin position="78"/>
        <end position="102"/>
    </location>
</feature>
<organism evidence="2 3">
    <name type="scientific">Phaedon cochleariae</name>
    <name type="common">Mustard beetle</name>
    <dbReference type="NCBI Taxonomy" id="80249"/>
    <lineage>
        <taxon>Eukaryota</taxon>
        <taxon>Metazoa</taxon>
        <taxon>Ecdysozoa</taxon>
        <taxon>Arthropoda</taxon>
        <taxon>Hexapoda</taxon>
        <taxon>Insecta</taxon>
        <taxon>Pterygota</taxon>
        <taxon>Neoptera</taxon>
        <taxon>Endopterygota</taxon>
        <taxon>Coleoptera</taxon>
        <taxon>Polyphaga</taxon>
        <taxon>Cucujiformia</taxon>
        <taxon>Chrysomeloidea</taxon>
        <taxon>Chrysomelidae</taxon>
        <taxon>Chrysomelinae</taxon>
        <taxon>Chrysomelini</taxon>
        <taxon>Phaedon</taxon>
    </lineage>
</organism>
<accession>A0A9N9SCF6</accession>
<protein>
    <submittedName>
        <fullName evidence="2">Uncharacterized protein</fullName>
    </submittedName>
</protein>
<evidence type="ECO:0000313" key="2">
    <source>
        <dbReference type="EMBL" id="CAG9814843.1"/>
    </source>
</evidence>